<dbReference type="PROSITE" id="PS50011">
    <property type="entry name" value="PROTEIN_KINASE_DOM"/>
    <property type="match status" value="1"/>
</dbReference>
<dbReference type="PANTHER" id="PTHR24054:SF0">
    <property type="entry name" value="CASEIN KINASE II SUBUNIT ALPHA"/>
    <property type="match status" value="1"/>
</dbReference>
<keyword evidence="2" id="KW-0723">Serine/threonine-protein kinase</keyword>
<evidence type="ECO:0000256" key="8">
    <source>
        <dbReference type="ARBA" id="ARBA00048679"/>
    </source>
</evidence>
<dbReference type="InterPro" id="IPR000719">
    <property type="entry name" value="Prot_kinase_dom"/>
</dbReference>
<sequence length="330" mass="38139">MYAVFALLLFSLHKSSRRRSHTSSICPDAEKLYDHSYFNNSNFPINFSNFSFSEDQSFAGKGHFSVVKKSTLSDGRVVAVKEIKIFKRRDLIRELSVLKAIEKVNHTIKLIGVTGNETNPIILYSFHNSTKYGYQNLTMSQFKWWLKTLLETVSELHEHGIIHRDLKLGNILADFDNKELTIIDFGLAEFNRLRGPKRPRVGCFRLKSPELAIESEKYDCSSDIWAIGIACLDLMIGFRSNWIIKSNSMLVQNLISYFGSKTWNNFVKKYDKSYLAQYSSHGDIFELAMPGHYKLVTLESLDLVYKFLTFDPKQRITARQALKHPFFTNE</sequence>
<dbReference type="GO" id="GO:0005956">
    <property type="term" value="C:protein kinase CK2 complex"/>
    <property type="evidence" value="ECO:0007669"/>
    <property type="project" value="TreeGrafter"/>
</dbReference>
<keyword evidence="4" id="KW-0547">Nucleotide-binding</keyword>
<dbReference type="SUPFAM" id="SSF56112">
    <property type="entry name" value="Protein kinase-like (PK-like)"/>
    <property type="match status" value="1"/>
</dbReference>
<dbReference type="GeneID" id="94847592"/>
<name>A0A1J4J8C9_9EUKA</name>
<evidence type="ECO:0000256" key="2">
    <source>
        <dbReference type="ARBA" id="ARBA00022527"/>
    </source>
</evidence>
<dbReference type="OrthoDB" id="4062651at2759"/>
<evidence type="ECO:0000256" key="4">
    <source>
        <dbReference type="ARBA" id="ARBA00022741"/>
    </source>
</evidence>
<dbReference type="InterPro" id="IPR011009">
    <property type="entry name" value="Kinase-like_dom_sf"/>
</dbReference>
<proteinExistence type="predicted"/>
<keyword evidence="11" id="KW-1185">Reference proteome</keyword>
<dbReference type="Gene3D" id="3.30.200.20">
    <property type="entry name" value="Phosphorylase Kinase, domain 1"/>
    <property type="match status" value="1"/>
</dbReference>
<evidence type="ECO:0000256" key="1">
    <source>
        <dbReference type="ARBA" id="ARBA00012513"/>
    </source>
</evidence>
<dbReference type="SMART" id="SM00220">
    <property type="entry name" value="S_TKc"/>
    <property type="match status" value="1"/>
</dbReference>
<comment type="catalytic activity">
    <reaction evidence="8">
        <text>L-seryl-[protein] + ATP = O-phospho-L-seryl-[protein] + ADP + H(+)</text>
        <dbReference type="Rhea" id="RHEA:17989"/>
        <dbReference type="Rhea" id="RHEA-COMP:9863"/>
        <dbReference type="Rhea" id="RHEA-COMP:11604"/>
        <dbReference type="ChEBI" id="CHEBI:15378"/>
        <dbReference type="ChEBI" id="CHEBI:29999"/>
        <dbReference type="ChEBI" id="CHEBI:30616"/>
        <dbReference type="ChEBI" id="CHEBI:83421"/>
        <dbReference type="ChEBI" id="CHEBI:456216"/>
        <dbReference type="EC" id="2.7.11.1"/>
    </reaction>
</comment>
<comment type="catalytic activity">
    <reaction evidence="7">
        <text>L-threonyl-[protein] + ATP = O-phospho-L-threonyl-[protein] + ADP + H(+)</text>
        <dbReference type="Rhea" id="RHEA:46608"/>
        <dbReference type="Rhea" id="RHEA-COMP:11060"/>
        <dbReference type="Rhea" id="RHEA-COMP:11605"/>
        <dbReference type="ChEBI" id="CHEBI:15378"/>
        <dbReference type="ChEBI" id="CHEBI:30013"/>
        <dbReference type="ChEBI" id="CHEBI:30616"/>
        <dbReference type="ChEBI" id="CHEBI:61977"/>
        <dbReference type="ChEBI" id="CHEBI:456216"/>
        <dbReference type="EC" id="2.7.11.1"/>
    </reaction>
</comment>
<dbReference type="GO" id="GO:0051726">
    <property type="term" value="P:regulation of cell cycle"/>
    <property type="evidence" value="ECO:0007669"/>
    <property type="project" value="TreeGrafter"/>
</dbReference>
<protein>
    <recommendedName>
        <fullName evidence="1">non-specific serine/threonine protein kinase</fullName>
        <ecNumber evidence="1">2.7.11.1</ecNumber>
    </recommendedName>
</protein>
<dbReference type="EC" id="2.7.11.1" evidence="1"/>
<dbReference type="VEuPathDB" id="TrichDB:TRFO_39882"/>
<reference evidence="10" key="1">
    <citation type="submission" date="2016-10" db="EMBL/GenBank/DDBJ databases">
        <authorList>
            <person name="Benchimol M."/>
            <person name="Almeida L.G."/>
            <person name="Vasconcelos A.T."/>
            <person name="Perreira-Neves A."/>
            <person name="Rosa I.A."/>
            <person name="Tasca T."/>
            <person name="Bogo M.R."/>
            <person name="de Souza W."/>
        </authorList>
    </citation>
    <scope>NUCLEOTIDE SEQUENCE [LARGE SCALE GENOMIC DNA]</scope>
    <source>
        <strain evidence="10">K</strain>
    </source>
</reference>
<dbReference type="GO" id="GO:0004674">
    <property type="term" value="F:protein serine/threonine kinase activity"/>
    <property type="evidence" value="ECO:0007669"/>
    <property type="project" value="UniProtKB-KW"/>
</dbReference>
<feature type="domain" description="Protein kinase" evidence="9">
    <location>
        <begin position="53"/>
        <end position="327"/>
    </location>
</feature>
<dbReference type="InterPro" id="IPR045216">
    <property type="entry name" value="CK2_alpha"/>
</dbReference>
<keyword evidence="3" id="KW-0808">Transferase</keyword>
<organism evidence="10 11">
    <name type="scientific">Tritrichomonas foetus</name>
    <dbReference type="NCBI Taxonomy" id="1144522"/>
    <lineage>
        <taxon>Eukaryota</taxon>
        <taxon>Metamonada</taxon>
        <taxon>Parabasalia</taxon>
        <taxon>Tritrichomonadida</taxon>
        <taxon>Tritrichomonadidae</taxon>
        <taxon>Tritrichomonas</taxon>
    </lineage>
</organism>
<dbReference type="PANTHER" id="PTHR24054">
    <property type="entry name" value="CASEIN KINASE II SUBUNIT ALPHA"/>
    <property type="match status" value="1"/>
</dbReference>
<accession>A0A1J4J8C9</accession>
<dbReference type="GO" id="GO:0005524">
    <property type="term" value="F:ATP binding"/>
    <property type="evidence" value="ECO:0007669"/>
    <property type="project" value="UniProtKB-KW"/>
</dbReference>
<evidence type="ECO:0000256" key="5">
    <source>
        <dbReference type="ARBA" id="ARBA00022777"/>
    </source>
</evidence>
<evidence type="ECO:0000256" key="3">
    <source>
        <dbReference type="ARBA" id="ARBA00022679"/>
    </source>
</evidence>
<dbReference type="GO" id="GO:0005829">
    <property type="term" value="C:cytosol"/>
    <property type="evidence" value="ECO:0007669"/>
    <property type="project" value="TreeGrafter"/>
</dbReference>
<dbReference type="RefSeq" id="XP_068347084.1">
    <property type="nucleotide sequence ID" value="XM_068512888.1"/>
</dbReference>
<keyword evidence="6" id="KW-0067">ATP-binding</keyword>
<evidence type="ECO:0000256" key="7">
    <source>
        <dbReference type="ARBA" id="ARBA00047899"/>
    </source>
</evidence>
<dbReference type="Pfam" id="PF00069">
    <property type="entry name" value="Pkinase"/>
    <property type="match status" value="1"/>
</dbReference>
<keyword evidence="5 10" id="KW-0418">Kinase</keyword>
<dbReference type="GO" id="GO:0005634">
    <property type="term" value="C:nucleus"/>
    <property type="evidence" value="ECO:0007669"/>
    <property type="project" value="TreeGrafter"/>
</dbReference>
<evidence type="ECO:0000256" key="6">
    <source>
        <dbReference type="ARBA" id="ARBA00022840"/>
    </source>
</evidence>
<evidence type="ECO:0000313" key="11">
    <source>
        <dbReference type="Proteomes" id="UP000179807"/>
    </source>
</evidence>
<dbReference type="AlphaFoldDB" id="A0A1J4J8C9"/>
<evidence type="ECO:0000259" key="9">
    <source>
        <dbReference type="PROSITE" id="PS50011"/>
    </source>
</evidence>
<dbReference type="Gene3D" id="1.10.510.10">
    <property type="entry name" value="Transferase(Phosphotransferase) domain 1"/>
    <property type="match status" value="1"/>
</dbReference>
<dbReference type="Proteomes" id="UP000179807">
    <property type="component" value="Unassembled WGS sequence"/>
</dbReference>
<evidence type="ECO:0000313" key="10">
    <source>
        <dbReference type="EMBL" id="OHS93947.1"/>
    </source>
</evidence>
<dbReference type="EMBL" id="MLAK01001362">
    <property type="protein sequence ID" value="OHS93947.1"/>
    <property type="molecule type" value="Genomic_DNA"/>
</dbReference>
<comment type="caution">
    <text evidence="10">The sequence shown here is derived from an EMBL/GenBank/DDBJ whole genome shotgun (WGS) entry which is preliminary data.</text>
</comment>
<gene>
    <name evidence="10" type="ORF">TRFO_39882</name>
</gene>